<sequence length="519" mass="55303">MRPQPPLFVIALLLASPLSAAIDEIAEQNPTTKKPAENASVISEKNVNSIEVDAADDQPMAEAIEAYNKGEHQAAVKLAQALAAEGNADALFLMGVAYSTGSGITASRELAIKSLRESSKAGNKEAPYRLARILIAGGEEDRQEARSILETLSKDDQGEAALLLGEGALQGWLEGEPDFDKANHWWTQASDKGSDVATLARARLLDGEFGFPEKRDPNAAFKLYQKAANLGNGVGMVAVGSRLLNGEESIRDESQGREWLAKAIADGQVSAYLALGDFEELVEKNDEAAYSNYRKGAEAGQAECMIKVASFLTDARGGQKKDPKEALEWLRKAARAGSSVGHFKSAEILLKGEGLEIVEGYAHLVAAAESGLVDVQNEVGLFYLSGRLGVRDATAAASWFSRSASGGYPQGAHNLGVLYEQGLGVPKNFDHAGRLYTQAANAGHAEASTRLGRLYAAGLGTKQDQSRAWALFSLAVKRGDENAKAQLGELTSMLTDEQLAAGRKILAELSEEKKQPSSE</sequence>
<keyword evidence="3" id="KW-1185">Reference proteome</keyword>
<proteinExistence type="predicted"/>
<dbReference type="PANTHER" id="PTHR11102:SF160">
    <property type="entry name" value="ERAD-ASSOCIATED E3 UBIQUITIN-PROTEIN LIGASE COMPONENT HRD3"/>
    <property type="match status" value="1"/>
</dbReference>
<dbReference type="InterPro" id="IPR006597">
    <property type="entry name" value="Sel1-like"/>
</dbReference>
<dbReference type="SMART" id="SM00671">
    <property type="entry name" value="SEL1"/>
    <property type="match status" value="9"/>
</dbReference>
<evidence type="ECO:0000256" key="1">
    <source>
        <dbReference type="SAM" id="SignalP"/>
    </source>
</evidence>
<organism evidence="2 3">
    <name type="scientific">Haloferula chungangensis</name>
    <dbReference type="NCBI Taxonomy" id="1048331"/>
    <lineage>
        <taxon>Bacteria</taxon>
        <taxon>Pseudomonadati</taxon>
        <taxon>Verrucomicrobiota</taxon>
        <taxon>Verrucomicrobiia</taxon>
        <taxon>Verrucomicrobiales</taxon>
        <taxon>Verrucomicrobiaceae</taxon>
        <taxon>Haloferula</taxon>
    </lineage>
</organism>
<gene>
    <name evidence="2" type="ORF">ACFQY0_11415</name>
</gene>
<dbReference type="PANTHER" id="PTHR11102">
    <property type="entry name" value="SEL-1-LIKE PROTEIN"/>
    <property type="match status" value="1"/>
</dbReference>
<dbReference type="InterPro" id="IPR011990">
    <property type="entry name" value="TPR-like_helical_dom_sf"/>
</dbReference>
<accession>A0ABW2L946</accession>
<dbReference type="InterPro" id="IPR050767">
    <property type="entry name" value="Sel1_AlgK"/>
</dbReference>
<dbReference type="Proteomes" id="UP001596472">
    <property type="component" value="Unassembled WGS sequence"/>
</dbReference>
<dbReference type="RefSeq" id="WP_379712420.1">
    <property type="nucleotide sequence ID" value="NZ_JBHTBS010000005.1"/>
</dbReference>
<feature type="chain" id="PRO_5047461948" evidence="1">
    <location>
        <begin position="21"/>
        <end position="519"/>
    </location>
</feature>
<dbReference type="EMBL" id="JBHTBS010000005">
    <property type="protein sequence ID" value="MFC7337789.1"/>
    <property type="molecule type" value="Genomic_DNA"/>
</dbReference>
<comment type="caution">
    <text evidence="2">The sequence shown here is derived from an EMBL/GenBank/DDBJ whole genome shotgun (WGS) entry which is preliminary data.</text>
</comment>
<evidence type="ECO:0000313" key="3">
    <source>
        <dbReference type="Proteomes" id="UP001596472"/>
    </source>
</evidence>
<dbReference type="Pfam" id="PF08238">
    <property type="entry name" value="Sel1"/>
    <property type="match status" value="9"/>
</dbReference>
<evidence type="ECO:0000313" key="2">
    <source>
        <dbReference type="EMBL" id="MFC7337789.1"/>
    </source>
</evidence>
<dbReference type="SUPFAM" id="SSF81901">
    <property type="entry name" value="HCP-like"/>
    <property type="match status" value="3"/>
</dbReference>
<feature type="signal peptide" evidence="1">
    <location>
        <begin position="1"/>
        <end position="20"/>
    </location>
</feature>
<reference evidence="3" key="1">
    <citation type="journal article" date="2019" name="Int. J. Syst. Evol. Microbiol.">
        <title>The Global Catalogue of Microorganisms (GCM) 10K type strain sequencing project: providing services to taxonomists for standard genome sequencing and annotation.</title>
        <authorList>
            <consortium name="The Broad Institute Genomics Platform"/>
            <consortium name="The Broad Institute Genome Sequencing Center for Infectious Disease"/>
            <person name="Wu L."/>
            <person name="Ma J."/>
        </authorList>
    </citation>
    <scope>NUCLEOTIDE SEQUENCE [LARGE SCALE GENOMIC DNA]</scope>
    <source>
        <strain evidence="3">CGMCC 4.1467</strain>
    </source>
</reference>
<name>A0ABW2L946_9BACT</name>
<dbReference type="Gene3D" id="1.25.40.10">
    <property type="entry name" value="Tetratricopeptide repeat domain"/>
    <property type="match status" value="3"/>
</dbReference>
<protein>
    <submittedName>
        <fullName evidence="2">Tetratricopeptide repeat protein</fullName>
    </submittedName>
</protein>
<keyword evidence="1" id="KW-0732">Signal</keyword>